<keyword evidence="1" id="KW-0819">tRNA processing</keyword>
<dbReference type="AlphaFoldDB" id="A0A285QH97"/>
<dbReference type="RefSeq" id="WP_179640884.1">
    <property type="nucleotide sequence ID" value="NZ_OBMI01000001.1"/>
</dbReference>
<accession>A0A285QH97</accession>
<dbReference type="Gene3D" id="3.40.250.10">
    <property type="entry name" value="Rhodanese-like domain"/>
    <property type="match status" value="1"/>
</dbReference>
<dbReference type="CDD" id="cd01518">
    <property type="entry name" value="RHOD_YceA"/>
    <property type="match status" value="1"/>
</dbReference>
<organism evidence="3 4">
    <name type="scientific">Sphingomonas guangdongensis</name>
    <dbReference type="NCBI Taxonomy" id="1141890"/>
    <lineage>
        <taxon>Bacteria</taxon>
        <taxon>Pseudomonadati</taxon>
        <taxon>Pseudomonadota</taxon>
        <taxon>Alphaproteobacteria</taxon>
        <taxon>Sphingomonadales</taxon>
        <taxon>Sphingomonadaceae</taxon>
        <taxon>Sphingomonas</taxon>
    </lineage>
</organism>
<evidence type="ECO:0000256" key="1">
    <source>
        <dbReference type="HAMAP-Rule" id="MF_00469"/>
    </source>
</evidence>
<protein>
    <recommendedName>
        <fullName evidence="1">tRNA uridine(34) hydroxylase</fullName>
        <ecNumber evidence="1">1.14.-.-</ecNumber>
    </recommendedName>
    <alternativeName>
        <fullName evidence="1">tRNA hydroxylation protein O</fullName>
    </alternativeName>
</protein>
<dbReference type="SUPFAM" id="SSF52821">
    <property type="entry name" value="Rhodanese/Cell cycle control phosphatase"/>
    <property type="match status" value="1"/>
</dbReference>
<proteinExistence type="inferred from homology"/>
<dbReference type="Proteomes" id="UP000219494">
    <property type="component" value="Unassembled WGS sequence"/>
</dbReference>
<dbReference type="EC" id="1.14.-.-" evidence="1"/>
<name>A0A285QH97_9SPHN</name>
<dbReference type="SMART" id="SM00450">
    <property type="entry name" value="RHOD"/>
    <property type="match status" value="1"/>
</dbReference>
<dbReference type="Gene3D" id="3.30.70.100">
    <property type="match status" value="1"/>
</dbReference>
<dbReference type="HAMAP" id="MF_00469">
    <property type="entry name" value="TrhO"/>
    <property type="match status" value="1"/>
</dbReference>
<dbReference type="GO" id="GO:0006400">
    <property type="term" value="P:tRNA modification"/>
    <property type="evidence" value="ECO:0007669"/>
    <property type="project" value="UniProtKB-UniRule"/>
</dbReference>
<evidence type="ECO:0000259" key="2">
    <source>
        <dbReference type="PROSITE" id="PS50206"/>
    </source>
</evidence>
<dbReference type="InterPro" id="IPR001763">
    <property type="entry name" value="Rhodanese-like_dom"/>
</dbReference>
<sequence>MTDPVLPIRVAALYRFTPLDPDAVRAPLLAVCRAHAVHGTLLLATEGINGTIAGSDRGIDAVLGHIRSLPGCADLDVRESRTAALPFHRMKVRVKAEIVTIGMPALDPATVGTHVAPSEWNALIADSDTVVIDTRNAYETRIGSFAGAIDPELATFRDFPAWLEDHRTALEGKRIAMFCTGGIRCEKATALARAVGHDQVYHLKGGILSYLEQVPPPESRWQGECFVFDERVALGHGLTPGTHSQCRACREPLGPDDRASPFYEEGVACPHCHADRDVRQRAAAAERARQSALADARGERHVGATMVRR</sequence>
<feature type="domain" description="Rhodanese" evidence="2">
    <location>
        <begin position="125"/>
        <end position="219"/>
    </location>
</feature>
<keyword evidence="1" id="KW-0560">Oxidoreductase</keyword>
<dbReference type="NCBIfam" id="NF001136">
    <property type="entry name" value="PRK00142.1-4"/>
    <property type="match status" value="1"/>
</dbReference>
<dbReference type="Pfam" id="PF00581">
    <property type="entry name" value="Rhodanese"/>
    <property type="match status" value="1"/>
</dbReference>
<reference evidence="3 4" key="1">
    <citation type="submission" date="2017-07" db="EMBL/GenBank/DDBJ databases">
        <authorList>
            <person name="Sun Z.S."/>
            <person name="Albrecht U."/>
            <person name="Echele G."/>
            <person name="Lee C.C."/>
        </authorList>
    </citation>
    <scope>NUCLEOTIDE SEQUENCE [LARGE SCALE GENOMIC DNA]</scope>
    <source>
        <strain evidence="3 4">CGMCC 1.12672</strain>
    </source>
</reference>
<dbReference type="Pfam" id="PF17773">
    <property type="entry name" value="UPF0176_N"/>
    <property type="match status" value="1"/>
</dbReference>
<dbReference type="PANTHER" id="PTHR43268">
    <property type="entry name" value="THIOSULFATE SULFURTRANSFERASE/RHODANESE-LIKE DOMAIN-CONTAINING PROTEIN 2"/>
    <property type="match status" value="1"/>
</dbReference>
<dbReference type="EMBL" id="OBMI01000001">
    <property type="protein sequence ID" value="SOB80844.1"/>
    <property type="molecule type" value="Genomic_DNA"/>
</dbReference>
<comment type="function">
    <text evidence="1">Catalyzes oxygen-dependent 5-hydroxyuridine (ho5U) modification at position 34 in tRNAs.</text>
</comment>
<comment type="catalytic activity">
    <reaction evidence="1">
        <text>uridine(34) in tRNA + AH2 + O2 = 5-hydroxyuridine(34) in tRNA + A + H2O</text>
        <dbReference type="Rhea" id="RHEA:64224"/>
        <dbReference type="Rhea" id="RHEA-COMP:11727"/>
        <dbReference type="Rhea" id="RHEA-COMP:13381"/>
        <dbReference type="ChEBI" id="CHEBI:13193"/>
        <dbReference type="ChEBI" id="CHEBI:15377"/>
        <dbReference type="ChEBI" id="CHEBI:15379"/>
        <dbReference type="ChEBI" id="CHEBI:17499"/>
        <dbReference type="ChEBI" id="CHEBI:65315"/>
        <dbReference type="ChEBI" id="CHEBI:136877"/>
    </reaction>
</comment>
<dbReference type="PANTHER" id="PTHR43268:SF3">
    <property type="entry name" value="RHODANESE-LIKE DOMAIN-CONTAINING PROTEIN 7-RELATED"/>
    <property type="match status" value="1"/>
</dbReference>
<gene>
    <name evidence="1" type="primary">trhO</name>
    <name evidence="3" type="ORF">SAMN06297144_1265</name>
</gene>
<evidence type="ECO:0000313" key="3">
    <source>
        <dbReference type="EMBL" id="SOB80844.1"/>
    </source>
</evidence>
<dbReference type="GO" id="GO:0016705">
    <property type="term" value="F:oxidoreductase activity, acting on paired donors, with incorporation or reduction of molecular oxygen"/>
    <property type="evidence" value="ECO:0007669"/>
    <property type="project" value="UniProtKB-UniRule"/>
</dbReference>
<dbReference type="InterPro" id="IPR020936">
    <property type="entry name" value="TrhO"/>
</dbReference>
<keyword evidence="4" id="KW-1185">Reference proteome</keyword>
<dbReference type="InterPro" id="IPR036873">
    <property type="entry name" value="Rhodanese-like_dom_sf"/>
</dbReference>
<comment type="similarity">
    <text evidence="1">Belongs to the TrhO family.</text>
</comment>
<dbReference type="InterPro" id="IPR040503">
    <property type="entry name" value="TRHO_N"/>
</dbReference>
<dbReference type="PROSITE" id="PS50206">
    <property type="entry name" value="RHODANESE_3"/>
    <property type="match status" value="1"/>
</dbReference>
<evidence type="ECO:0000313" key="4">
    <source>
        <dbReference type="Proteomes" id="UP000219494"/>
    </source>
</evidence>